<dbReference type="InParanoid" id="F0ZA92"/>
<evidence type="ECO:0000256" key="1">
    <source>
        <dbReference type="ARBA" id="ARBA00022729"/>
    </source>
</evidence>
<keyword evidence="4" id="KW-1133">Transmembrane helix</keyword>
<feature type="domain" description="EGF-like" evidence="5">
    <location>
        <begin position="621"/>
        <end position="654"/>
    </location>
</feature>
<dbReference type="VEuPathDB" id="AmoebaDB:DICPUDRAFT_148102"/>
<dbReference type="Pfam" id="PF25024">
    <property type="entry name" value="EGF_TEN"/>
    <property type="match status" value="1"/>
</dbReference>
<dbReference type="eggNOG" id="KOG1225">
    <property type="taxonomic scope" value="Eukaryota"/>
</dbReference>
<proteinExistence type="predicted"/>
<dbReference type="EMBL" id="GL870962">
    <property type="protein sequence ID" value="EGC39162.1"/>
    <property type="molecule type" value="Genomic_DNA"/>
</dbReference>
<reference evidence="7" key="1">
    <citation type="journal article" date="2011" name="Genome Biol.">
        <title>Comparative genomics of the social amoebae Dictyostelium discoideum and Dictyostelium purpureum.</title>
        <authorList>
            <consortium name="US DOE Joint Genome Institute (JGI-PGF)"/>
            <person name="Sucgang R."/>
            <person name="Kuo A."/>
            <person name="Tian X."/>
            <person name="Salerno W."/>
            <person name="Parikh A."/>
            <person name="Feasley C.L."/>
            <person name="Dalin E."/>
            <person name="Tu H."/>
            <person name="Huang E."/>
            <person name="Barry K."/>
            <person name="Lindquist E."/>
            <person name="Shapiro H."/>
            <person name="Bruce D."/>
            <person name="Schmutz J."/>
            <person name="Salamov A."/>
            <person name="Fey P."/>
            <person name="Gaudet P."/>
            <person name="Anjard C."/>
            <person name="Babu M.M."/>
            <person name="Basu S."/>
            <person name="Bushmanova Y."/>
            <person name="van der Wel H."/>
            <person name="Katoh-Kurasawa M."/>
            <person name="Dinh C."/>
            <person name="Coutinho P.M."/>
            <person name="Saito T."/>
            <person name="Elias M."/>
            <person name="Schaap P."/>
            <person name="Kay R.R."/>
            <person name="Henrissat B."/>
            <person name="Eichinger L."/>
            <person name="Rivero F."/>
            <person name="Putnam N.H."/>
            <person name="West C.M."/>
            <person name="Loomis W.F."/>
            <person name="Chisholm R.L."/>
            <person name="Shaulsky G."/>
            <person name="Strassmann J.E."/>
            <person name="Queller D.C."/>
            <person name="Kuspa A."/>
            <person name="Grigoriev I.V."/>
        </authorList>
    </citation>
    <scope>NUCLEOTIDE SEQUENCE [LARGE SCALE GENOMIC DNA]</scope>
    <source>
        <strain evidence="7">QSDP1</strain>
    </source>
</reference>
<dbReference type="SMART" id="SM00181">
    <property type="entry name" value="EGF"/>
    <property type="match status" value="4"/>
</dbReference>
<dbReference type="PANTHER" id="PTHR14949">
    <property type="entry name" value="EGF-LIKE-DOMAIN, MULTIPLE 7, 8"/>
    <property type="match status" value="1"/>
</dbReference>
<dbReference type="AlphaFoldDB" id="F0ZA92"/>
<keyword evidence="7" id="KW-1185">Reference proteome</keyword>
<keyword evidence="3" id="KW-0245">EGF-like domain</keyword>
<organism evidence="6 7">
    <name type="scientific">Dictyostelium purpureum</name>
    <name type="common">Slime mold</name>
    <dbReference type="NCBI Taxonomy" id="5786"/>
    <lineage>
        <taxon>Eukaryota</taxon>
        <taxon>Amoebozoa</taxon>
        <taxon>Evosea</taxon>
        <taxon>Eumycetozoa</taxon>
        <taxon>Dictyostelia</taxon>
        <taxon>Dictyosteliales</taxon>
        <taxon>Dictyosteliaceae</taxon>
        <taxon>Dictyostelium</taxon>
    </lineage>
</organism>
<dbReference type="Proteomes" id="UP000001064">
    <property type="component" value="Unassembled WGS sequence"/>
</dbReference>
<evidence type="ECO:0000313" key="7">
    <source>
        <dbReference type="Proteomes" id="UP000001064"/>
    </source>
</evidence>
<keyword evidence="1" id="KW-0732">Signal</keyword>
<dbReference type="PROSITE" id="PS50026">
    <property type="entry name" value="EGF_3"/>
    <property type="match status" value="2"/>
</dbReference>
<dbReference type="OrthoDB" id="21139at2759"/>
<sequence>MMLNSKNKYLLLFTILCFSVTNYNLVLSQSFFPSSYNQVTSSNGFKTTSSSSTFILNGYSCDFNGDGYDDLINLVSTGIYVFYGPLPKYFTYPAQISSLNGTNGFFISIPVLPYEPICGDFNNDGFDEIVFATLQAQRGRVNVIYGTDQPMPATFSTIDGNNGFIINPLDGGTKEMLGYNTGAGDINGDGLTDLFFSTSVKAYSGTNPSLFVIYGIDGGKFPVDSSFAFDLTTLDGANGFAIKGLDSRFCLVSDFNNDGIDDIFVGDYFYIIFGSKLGFPANYVPVLDGNKGFQFIVDGNLNSGLAIGDSGDFNGDSLIDFIITTRNLAGNYVSYMAFGRLEYPPIVYLNTSIDGTDGLAVVDNLNYLSNHNDWCFPKLKDINGDGFDDIVCGGPVTRIIFGNKFKYNSGILYSDSVISSNACSGAQISNIQDKTVSIGDYNGDGLDDIVSSGTTILYGLKYIGSITFNNLVLPFNKQSNIYAIFKNNFNSNISLCEITLVKLNIKDPQSGDKFIVNYSNINNLYFSVNFINDTSIRIELNSLGSGKTLSSILDEISVSLSQESMQNNRTITKTVGNHIESLVILGVKVINCTADCLNEGKCDTLTGTCNCMKGFEGTDCSGISCSSQCLNGGSCNTTIGECICNNGFEGTDCGIALCSLTCLNGGSCNTTIGKCICSNGFEGTDCSGISCSSECLNGGSCNTTIGKCICTNDSTSNDCSKKKNKTNVGVIVGPIVGGLAFLAAIIVTIFLVKRKRISKKSQKPTELKPQASTAAIFSGGTIQILDKF</sequence>
<keyword evidence="4" id="KW-0812">Transmembrane</keyword>
<evidence type="ECO:0000259" key="5">
    <source>
        <dbReference type="PROSITE" id="PS50026"/>
    </source>
</evidence>
<dbReference type="InterPro" id="IPR050969">
    <property type="entry name" value="Dev_Signal_Modulators"/>
</dbReference>
<feature type="disulfide bond" evidence="3">
    <location>
        <begin position="677"/>
        <end position="686"/>
    </location>
</feature>
<evidence type="ECO:0000256" key="3">
    <source>
        <dbReference type="PROSITE-ProRule" id="PRU00076"/>
    </source>
</evidence>
<dbReference type="STRING" id="5786.F0ZA92"/>
<dbReference type="SUPFAM" id="SSF69318">
    <property type="entry name" value="Integrin alpha N-terminal domain"/>
    <property type="match status" value="2"/>
</dbReference>
<protein>
    <recommendedName>
        <fullName evidence="5">EGF-like domain-containing protein</fullName>
    </recommendedName>
</protein>
<evidence type="ECO:0000256" key="4">
    <source>
        <dbReference type="SAM" id="Phobius"/>
    </source>
</evidence>
<dbReference type="CDD" id="cd00054">
    <property type="entry name" value="EGF_CA"/>
    <property type="match status" value="2"/>
</dbReference>
<dbReference type="PRINTS" id="PR00011">
    <property type="entry name" value="EGFLAMININ"/>
</dbReference>
<feature type="disulfide bond" evidence="3">
    <location>
        <begin position="658"/>
        <end position="668"/>
    </location>
</feature>
<dbReference type="FunCoup" id="F0ZA92">
    <property type="interactions" value="743"/>
</dbReference>
<dbReference type="PROSITE" id="PS01186">
    <property type="entry name" value="EGF_2"/>
    <property type="match status" value="2"/>
</dbReference>
<dbReference type="InterPro" id="IPR028994">
    <property type="entry name" value="Integrin_alpha_N"/>
</dbReference>
<comment type="caution">
    <text evidence="3">Lacks conserved residue(s) required for the propagation of feature annotation.</text>
</comment>
<evidence type="ECO:0000256" key="2">
    <source>
        <dbReference type="ARBA" id="ARBA00023157"/>
    </source>
</evidence>
<name>F0ZA92_DICPU</name>
<keyword evidence="2 3" id="KW-1015">Disulfide bond</keyword>
<dbReference type="PROSITE" id="PS00022">
    <property type="entry name" value="EGF_1"/>
    <property type="match status" value="2"/>
</dbReference>
<dbReference type="GeneID" id="10510245"/>
<dbReference type="InterPro" id="IPR000742">
    <property type="entry name" value="EGF"/>
</dbReference>
<feature type="disulfide bond" evidence="3">
    <location>
        <begin position="644"/>
        <end position="653"/>
    </location>
</feature>
<dbReference type="RefSeq" id="XP_003284308.1">
    <property type="nucleotide sequence ID" value="XM_003284260.1"/>
</dbReference>
<gene>
    <name evidence="6" type="ORF">DICPUDRAFT_148102</name>
</gene>
<keyword evidence="4" id="KW-0472">Membrane</keyword>
<feature type="domain" description="EGF-like" evidence="5">
    <location>
        <begin position="655"/>
        <end position="687"/>
    </location>
</feature>
<feature type="disulfide bond" evidence="3">
    <location>
        <begin position="625"/>
        <end position="635"/>
    </location>
</feature>
<evidence type="ECO:0000313" key="6">
    <source>
        <dbReference type="EMBL" id="EGC39162.1"/>
    </source>
</evidence>
<dbReference type="PANTHER" id="PTHR14949:SF56">
    <property type="entry name" value="EGF-LIKE-DOMAIN, MULTIPLE 7"/>
    <property type="match status" value="1"/>
</dbReference>
<feature type="transmembrane region" description="Helical" evidence="4">
    <location>
        <begin position="728"/>
        <end position="752"/>
    </location>
</feature>
<dbReference type="Gene3D" id="2.10.25.10">
    <property type="entry name" value="Laminin"/>
    <property type="match status" value="2"/>
</dbReference>
<dbReference type="KEGG" id="dpp:DICPUDRAFT_148102"/>
<dbReference type="OMA" id="CSIMSIN"/>
<accession>F0ZA92</accession>
<dbReference type="Gene3D" id="2.130.10.130">
    <property type="entry name" value="Integrin alpha, N-terminal"/>
    <property type="match status" value="2"/>
</dbReference>